<accession>M1LSU3</accession>
<protein>
    <submittedName>
        <fullName evidence="2">Uncharacterized protein</fullName>
    </submittedName>
</protein>
<dbReference type="PATRIC" id="fig|931276.5.peg.2319"/>
<dbReference type="Proteomes" id="UP000011728">
    <property type="component" value="Chromosome"/>
</dbReference>
<dbReference type="AlphaFoldDB" id="M1LSU3"/>
<evidence type="ECO:0000313" key="3">
    <source>
        <dbReference type="Proteomes" id="UP000011728"/>
    </source>
</evidence>
<proteinExistence type="predicted"/>
<keyword evidence="1" id="KW-0812">Transmembrane</keyword>
<feature type="transmembrane region" description="Helical" evidence="1">
    <location>
        <begin position="5"/>
        <end position="26"/>
    </location>
</feature>
<keyword evidence="1" id="KW-1133">Transmembrane helix</keyword>
<evidence type="ECO:0000313" key="2">
    <source>
        <dbReference type="EMBL" id="AGF56080.1"/>
    </source>
</evidence>
<evidence type="ECO:0000256" key="1">
    <source>
        <dbReference type="SAM" id="Phobius"/>
    </source>
</evidence>
<dbReference type="RefSeq" id="WP_015392399.1">
    <property type="nucleotide sequence ID" value="NC_020291.1"/>
</dbReference>
<sequence length="72" mass="8137">MDKAFYGIMAMIGFFVFNIILMNIFGGVFRDLIYTGVVTLCGVIVICTCIIVEKLNKIIQQLNEQSDKNNLK</sequence>
<keyword evidence="1" id="KW-0472">Membrane</keyword>
<name>M1LSU3_9CLOT</name>
<dbReference type="EMBL" id="CP004121">
    <property type="protein sequence ID" value="AGF56080.1"/>
    <property type="molecule type" value="Genomic_DNA"/>
</dbReference>
<feature type="transmembrane region" description="Helical" evidence="1">
    <location>
        <begin position="32"/>
        <end position="52"/>
    </location>
</feature>
<keyword evidence="3" id="KW-1185">Reference proteome</keyword>
<organism evidence="2 3">
    <name type="scientific">Clostridium saccharoperbutylacetonicum N1-4(HMT)</name>
    <dbReference type="NCBI Taxonomy" id="931276"/>
    <lineage>
        <taxon>Bacteria</taxon>
        <taxon>Bacillati</taxon>
        <taxon>Bacillota</taxon>
        <taxon>Clostridia</taxon>
        <taxon>Eubacteriales</taxon>
        <taxon>Clostridiaceae</taxon>
        <taxon>Clostridium</taxon>
    </lineage>
</organism>
<reference evidence="2 3" key="1">
    <citation type="submission" date="2013-02" db="EMBL/GenBank/DDBJ databases">
        <title>Genome sequence of Clostridium saccharoperbutylacetonicum N1-4(HMT).</title>
        <authorList>
            <person name="Poehlein A."/>
            <person name="Daniel R."/>
        </authorList>
    </citation>
    <scope>NUCLEOTIDE SEQUENCE [LARGE SCALE GENOMIC DNA]</scope>
    <source>
        <strain evidence="3">N1-4(HMT)</strain>
    </source>
</reference>
<dbReference type="KEGG" id="csr:Cspa_c23150"/>
<dbReference type="HOGENOM" id="CLU_2715304_0_0_9"/>
<gene>
    <name evidence="2" type="ORF">Cspa_c23150</name>
</gene>